<evidence type="ECO:0000256" key="3">
    <source>
        <dbReference type="ARBA" id="ARBA00023082"/>
    </source>
</evidence>
<dbReference type="InterPro" id="IPR007627">
    <property type="entry name" value="RNA_pol_sigma70_r2"/>
</dbReference>
<dbReference type="InterPro" id="IPR014284">
    <property type="entry name" value="RNA_pol_sigma-70_dom"/>
</dbReference>
<keyword evidence="10" id="KW-1185">Reference proteome</keyword>
<dbReference type="InterPro" id="IPR036388">
    <property type="entry name" value="WH-like_DNA-bd_sf"/>
</dbReference>
<evidence type="ECO:0000259" key="7">
    <source>
        <dbReference type="Pfam" id="PF04542"/>
    </source>
</evidence>
<comment type="caution">
    <text evidence="9">The sequence shown here is derived from an EMBL/GenBank/DDBJ whole genome shotgun (WGS) entry which is preliminary data.</text>
</comment>
<dbReference type="GO" id="GO:0006950">
    <property type="term" value="P:response to stress"/>
    <property type="evidence" value="ECO:0007669"/>
    <property type="project" value="UniProtKB-ARBA"/>
</dbReference>
<dbReference type="GO" id="GO:0003677">
    <property type="term" value="F:DNA binding"/>
    <property type="evidence" value="ECO:0007669"/>
    <property type="project" value="UniProtKB-KW"/>
</dbReference>
<dbReference type="AlphaFoldDB" id="A0A402A8E7"/>
<evidence type="ECO:0000256" key="4">
    <source>
        <dbReference type="ARBA" id="ARBA00023125"/>
    </source>
</evidence>
<dbReference type="EMBL" id="BIFR01000002">
    <property type="protein sequence ID" value="GCE15427.1"/>
    <property type="molecule type" value="Genomic_DNA"/>
</dbReference>
<dbReference type="InterPro" id="IPR000838">
    <property type="entry name" value="RNA_pol_sigma70_ECF_CS"/>
</dbReference>
<dbReference type="PANTHER" id="PTHR43133">
    <property type="entry name" value="RNA POLYMERASE ECF-TYPE SIGMA FACTO"/>
    <property type="match status" value="1"/>
</dbReference>
<dbReference type="InterPro" id="IPR013324">
    <property type="entry name" value="RNA_pol_sigma_r3/r4-like"/>
</dbReference>
<dbReference type="InterPro" id="IPR039425">
    <property type="entry name" value="RNA_pol_sigma-70-like"/>
</dbReference>
<evidence type="ECO:0000256" key="1">
    <source>
        <dbReference type="ARBA" id="ARBA00010641"/>
    </source>
</evidence>
<keyword evidence="4 6" id="KW-0238">DNA-binding</keyword>
<dbReference type="SUPFAM" id="SSF88659">
    <property type="entry name" value="Sigma3 and sigma4 domains of RNA polymerase sigma factors"/>
    <property type="match status" value="1"/>
</dbReference>
<name>A0A402A8E7_9CHLR</name>
<evidence type="ECO:0000259" key="8">
    <source>
        <dbReference type="Pfam" id="PF08281"/>
    </source>
</evidence>
<dbReference type="GO" id="GO:0006352">
    <property type="term" value="P:DNA-templated transcription initiation"/>
    <property type="evidence" value="ECO:0007669"/>
    <property type="project" value="InterPro"/>
</dbReference>
<dbReference type="InterPro" id="IPR013325">
    <property type="entry name" value="RNA_pol_sigma_r2"/>
</dbReference>
<dbReference type="Pfam" id="PF04542">
    <property type="entry name" value="Sigma70_r2"/>
    <property type="match status" value="1"/>
</dbReference>
<dbReference type="Gene3D" id="1.10.1740.10">
    <property type="match status" value="1"/>
</dbReference>
<evidence type="ECO:0000313" key="10">
    <source>
        <dbReference type="Proteomes" id="UP000287352"/>
    </source>
</evidence>
<evidence type="ECO:0000313" key="9">
    <source>
        <dbReference type="EMBL" id="GCE15427.1"/>
    </source>
</evidence>
<dbReference type="Gene3D" id="1.10.10.10">
    <property type="entry name" value="Winged helix-like DNA-binding domain superfamily/Winged helix DNA-binding domain"/>
    <property type="match status" value="1"/>
</dbReference>
<dbReference type="NCBIfam" id="TIGR02937">
    <property type="entry name" value="sigma70-ECF"/>
    <property type="match status" value="1"/>
</dbReference>
<dbReference type="GO" id="GO:0016987">
    <property type="term" value="F:sigma factor activity"/>
    <property type="evidence" value="ECO:0007669"/>
    <property type="project" value="UniProtKB-KW"/>
</dbReference>
<reference evidence="10" key="1">
    <citation type="submission" date="2018-12" db="EMBL/GenBank/DDBJ databases">
        <title>Tengunoibacter tsumagoiensis gen. nov., sp. nov., Dictyobacter kobayashii sp. nov., D. alpinus sp. nov., and D. joshuensis sp. nov. and description of Dictyobacteraceae fam. nov. within the order Ktedonobacterales isolated from Tengu-no-mugimeshi.</title>
        <authorList>
            <person name="Wang C.M."/>
            <person name="Zheng Y."/>
            <person name="Sakai Y."/>
            <person name="Toyoda A."/>
            <person name="Minakuchi Y."/>
            <person name="Abe K."/>
            <person name="Yokota A."/>
            <person name="Yabe S."/>
        </authorList>
    </citation>
    <scope>NUCLEOTIDE SEQUENCE [LARGE SCALE GENOMIC DNA]</scope>
    <source>
        <strain evidence="10">Uno3</strain>
    </source>
</reference>
<comment type="similarity">
    <text evidence="1 6">Belongs to the sigma-70 factor family. ECF subfamily.</text>
</comment>
<evidence type="ECO:0000256" key="5">
    <source>
        <dbReference type="ARBA" id="ARBA00023163"/>
    </source>
</evidence>
<dbReference type="PANTHER" id="PTHR43133:SF8">
    <property type="entry name" value="RNA POLYMERASE SIGMA FACTOR HI_1459-RELATED"/>
    <property type="match status" value="1"/>
</dbReference>
<feature type="domain" description="RNA polymerase sigma factor 70 region 4 type 2" evidence="8">
    <location>
        <begin position="122"/>
        <end position="174"/>
    </location>
</feature>
<feature type="domain" description="RNA polymerase sigma-70 region 2" evidence="7">
    <location>
        <begin position="22"/>
        <end position="83"/>
    </location>
</feature>
<organism evidence="9 10">
    <name type="scientific">Tengunoibacter tsumagoiensis</name>
    <dbReference type="NCBI Taxonomy" id="2014871"/>
    <lineage>
        <taxon>Bacteria</taxon>
        <taxon>Bacillati</taxon>
        <taxon>Chloroflexota</taxon>
        <taxon>Ktedonobacteria</taxon>
        <taxon>Ktedonobacterales</taxon>
        <taxon>Dictyobacteraceae</taxon>
        <taxon>Tengunoibacter</taxon>
    </lineage>
</organism>
<gene>
    <name evidence="9" type="ORF">KTT_52860</name>
</gene>
<dbReference type="Proteomes" id="UP000287352">
    <property type="component" value="Unassembled WGS sequence"/>
</dbReference>
<evidence type="ECO:0000256" key="6">
    <source>
        <dbReference type="RuleBase" id="RU000716"/>
    </source>
</evidence>
<proteinExistence type="inferred from homology"/>
<keyword evidence="3 6" id="KW-0731">Sigma factor</keyword>
<keyword evidence="2 6" id="KW-0805">Transcription regulation</keyword>
<evidence type="ECO:0000256" key="2">
    <source>
        <dbReference type="ARBA" id="ARBA00023015"/>
    </source>
</evidence>
<dbReference type="OrthoDB" id="157311at2"/>
<dbReference type="InterPro" id="IPR013249">
    <property type="entry name" value="RNA_pol_sigma70_r4_t2"/>
</dbReference>
<accession>A0A402A8E7</accession>
<dbReference type="PROSITE" id="PS01063">
    <property type="entry name" value="SIGMA70_ECF"/>
    <property type="match status" value="1"/>
</dbReference>
<sequence>MQSEMKELDRSFAVQLDAQRAALVHLCRRLTMSVEYAEDLVQETLVEAWRCRHQLRDLQSLSPWLAGIARNVCHSWLRKQRRRAPYLTISRIEDDPTETPVRNGMLDDFDIEIDLERKELIELLDRALSLLDADTRTLLVRRYVHESSLAEIARLLDIAPGTAAMRLQRGKLALRQVLASRFPQEIAAYLPRPVESVVWKETTIWCMRCGQQRLHVRLPTRSHYLNFVCPRCDGSGEAGSIHCPLPGEIKGYKRALLYSVKTYQPDSAAQTLPCLHCHRPNHMYTSFARDLPEWGRAWNVERGPEHGYSLYTYCDHCMIWMMLFASSFLLGHSDLHAFWQHQERIRLQPPREIEYAGQPAQLIRYESVSTTASVTVALSKARYQVLQVYKDQKV</sequence>
<keyword evidence="5 6" id="KW-0804">Transcription</keyword>
<dbReference type="CDD" id="cd06171">
    <property type="entry name" value="Sigma70_r4"/>
    <property type="match status" value="1"/>
</dbReference>
<dbReference type="Pfam" id="PF08281">
    <property type="entry name" value="Sigma70_r4_2"/>
    <property type="match status" value="1"/>
</dbReference>
<dbReference type="RefSeq" id="WP_126582892.1">
    <property type="nucleotide sequence ID" value="NZ_BIFR01000002.1"/>
</dbReference>
<dbReference type="SUPFAM" id="SSF88946">
    <property type="entry name" value="Sigma2 domain of RNA polymerase sigma factors"/>
    <property type="match status" value="1"/>
</dbReference>
<protein>
    <recommendedName>
        <fullName evidence="6">RNA polymerase sigma factor</fullName>
    </recommendedName>
</protein>